<dbReference type="GO" id="GO:0005524">
    <property type="term" value="F:ATP binding"/>
    <property type="evidence" value="ECO:0007669"/>
    <property type="project" value="UniProtKB-KW"/>
</dbReference>
<evidence type="ECO:0000313" key="9">
    <source>
        <dbReference type="EMBL" id="WBW74135.1"/>
    </source>
</evidence>
<dbReference type="PANTHER" id="PTHR48016:SF32">
    <property type="entry name" value="MITOGEN-ACTIVATED PROTEIN KINASE KINASE KINASE 4"/>
    <property type="match status" value="1"/>
</dbReference>
<dbReference type="RefSeq" id="XP_056038378.1">
    <property type="nucleotide sequence ID" value="XM_056182031.1"/>
</dbReference>
<evidence type="ECO:0000256" key="1">
    <source>
        <dbReference type="ARBA" id="ARBA00006529"/>
    </source>
</evidence>
<gene>
    <name evidence="9" type="primary">wis4</name>
    <name evidence="9" type="ORF">SOMG_03240</name>
</gene>
<keyword evidence="4" id="KW-0547">Nucleotide-binding</keyword>
<evidence type="ECO:0000259" key="8">
    <source>
        <dbReference type="PROSITE" id="PS50011"/>
    </source>
</evidence>
<dbReference type="Proteomes" id="UP001212411">
    <property type="component" value="Chromosome 2"/>
</dbReference>
<dbReference type="PROSITE" id="PS50011">
    <property type="entry name" value="PROTEIN_KINASE_DOM"/>
    <property type="match status" value="1"/>
</dbReference>
<evidence type="ECO:0000256" key="4">
    <source>
        <dbReference type="ARBA" id="ARBA00022741"/>
    </source>
</evidence>
<keyword evidence="5 9" id="KW-0418">Kinase</keyword>
<dbReference type="KEGG" id="som:SOMG_03240"/>
<feature type="compositionally biased region" description="Polar residues" evidence="7">
    <location>
        <begin position="37"/>
        <end position="48"/>
    </location>
</feature>
<feature type="region of interest" description="Disordered" evidence="7">
    <location>
        <begin position="78"/>
        <end position="103"/>
    </location>
</feature>
<keyword evidence="3" id="KW-0808">Transferase</keyword>
<dbReference type="GeneID" id="80876720"/>
<reference evidence="9 10" key="1">
    <citation type="journal article" date="2023" name="G3 (Bethesda)">
        <title>A high-quality reference genome for the fission yeast Schizosaccharomyces osmophilus.</title>
        <authorList>
            <person name="Jia G.S."/>
            <person name="Zhang W.C."/>
            <person name="Liang Y."/>
            <person name="Liu X.H."/>
            <person name="Rhind N."/>
            <person name="Pidoux A."/>
            <person name="Brysch-Herzberg M."/>
            <person name="Du L.L."/>
        </authorList>
    </citation>
    <scope>NUCLEOTIDE SEQUENCE [LARGE SCALE GENOMIC DNA]</scope>
    <source>
        <strain evidence="9 10">CBS 15793</strain>
    </source>
</reference>
<dbReference type="InterPro" id="IPR050538">
    <property type="entry name" value="MAP_kinase_kinase_kinase"/>
</dbReference>
<protein>
    <submittedName>
        <fullName evidence="9">MAP kinase kinase kinase Wis4</fullName>
    </submittedName>
</protein>
<accession>A0AAF0AXI9</accession>
<dbReference type="PANTHER" id="PTHR48016">
    <property type="entry name" value="MAP KINASE KINASE KINASE SSK2-RELATED-RELATED"/>
    <property type="match status" value="1"/>
</dbReference>
<feature type="domain" description="Protein kinase" evidence="8">
    <location>
        <begin position="1030"/>
        <end position="1299"/>
    </location>
</feature>
<evidence type="ECO:0000256" key="6">
    <source>
        <dbReference type="ARBA" id="ARBA00022840"/>
    </source>
</evidence>
<evidence type="ECO:0000256" key="3">
    <source>
        <dbReference type="ARBA" id="ARBA00022679"/>
    </source>
</evidence>
<dbReference type="InterPro" id="IPR011009">
    <property type="entry name" value="Kinase-like_dom_sf"/>
</dbReference>
<dbReference type="Pfam" id="PF00069">
    <property type="entry name" value="Pkinase"/>
    <property type="match status" value="1"/>
</dbReference>
<dbReference type="InterPro" id="IPR000719">
    <property type="entry name" value="Prot_kinase_dom"/>
</dbReference>
<evidence type="ECO:0000256" key="5">
    <source>
        <dbReference type="ARBA" id="ARBA00022777"/>
    </source>
</evidence>
<dbReference type="SUPFAM" id="SSF56112">
    <property type="entry name" value="Protein kinase-like (PK-like)"/>
    <property type="match status" value="1"/>
</dbReference>
<dbReference type="SMART" id="SM00220">
    <property type="entry name" value="S_TKc"/>
    <property type="match status" value="1"/>
</dbReference>
<comment type="similarity">
    <text evidence="1">Belongs to the protein kinase superfamily. STE Ser/Thr protein kinase family. MAP kinase kinase kinase subfamily.</text>
</comment>
<dbReference type="EMBL" id="CP115612">
    <property type="protein sequence ID" value="WBW74135.1"/>
    <property type="molecule type" value="Genomic_DNA"/>
</dbReference>
<name>A0AAF0AXI9_9SCHI</name>
<sequence>MNFESTHYTPNDPVDLGLEHLCDSNQDILDNAHITSTINANGRQPNSKSADDSESSKRLLNPSSFPFSSSGIVGERFGHSRSFTGSNPPSLNPAYTSSSSPSILPRTISSTHQHYPSMLRSPYYAGNRSHRSDNNLSIYPHITRPRESSDFTRNYQKKSLDPYYAYENSYYNHADSDLSLLNDKSSHSMISMHHSEEESDNDTEFSESAYPEFDIDAFYNVPSILFSELDLQNPEKRERLEWHMMLSSVLKGDVMQSEKKRMNSTKHTGYSKQNITDIWLGLQAWLHGRLIEDQAEVIRNKRENVDYVLQEVINFEVKPIEFCQNPAFEQVAEILGKVEECESYYISSRKMREDVPLYASKEFNDKLNALISWSNVKENVRTETVILQRWVGNETFDLTSQITNSPSFVERIFRQFGLQKTFEQRTLTTLNRLIHQAKQTIVENAKVFEEMKLPTYGAELRALVDFPIKLVDEALRIRLMYAKKVKGSNSFMVDSLLDDFKIALSVAVRVKLEYIDIASPCLGWDLPQDVDACYNDILLESLKFYYKLLAMKLNSCNKNLYFKEIDFLENEWAFLDKYVGWIDGGVYQMASHFGYLLNRLLINVHRHLEAHLRGPEERSTMSLTNWFTTLLKNTQVRFRKILRFYDVYNSRLQNSAEYVVHENCLNEMVDRLSSTGHFLTYTANLERDGVLIIADATLLERPEAIKSLIVSATNNDLEFTKKNKSYVLILSTKQPLLWKGRIIKVDIPDFHVDLKNNHIRIVTSNNAAHLQDAKAVFQDLNTGLVSLRINCRSNIARVYKEYIRFNKLCIRIASTVLDSVTYVRRACKGMECSDLIYSAFAFAAEFSQRSMRFLNVDSLDNHLQKKTMIFAIDWIAFLCEECDPLDRKTFRWAVGALEFLMVVLHGTNILMLEDSNFERLRDKVGKTMSLLLNHFDILGAKSKTIDFHELEVGDMDNSSRIYLNYGNVEEDETISVLQKEMMQRIEEIDAERNAKLHERLAIGHVLDVSVYRNRDFIKLASSLSNITIRWQQGQFVKSGMFGDVYSGVNLDTGDLLAVKEIKIQDSRSLKSAVDQIHNEMTVLEKLNHPNIVSYYGVEVHREKVYIFMELCQGGSLADLLSHGRIEDEAVVGTYVLQLLEALFYMHSRNVLHRDIKPGNLLLDSHGNIKLSDFGSALYVPPPEDSTVGIEDIQLEMHSLAGTPMYTAPEIIVGTKKGRFGSMDIWGLGCVVLEMLAGCTPWNQMDNEWAIMYHIAVMHTPTIPSSYQITSLARDFLERCFDCDPERRPTALELYLHPWVTKLREKIGIAVPIEMQELINTHNELAMENERNKKLNDMLAAENDENMKIVENAIPPISPYSLDKVVDGLNAVELEDESQRSPFSDSESAT</sequence>
<organism evidence="9 10">
    <name type="scientific">Schizosaccharomyces osmophilus</name>
    <dbReference type="NCBI Taxonomy" id="2545709"/>
    <lineage>
        <taxon>Eukaryota</taxon>
        <taxon>Fungi</taxon>
        <taxon>Dikarya</taxon>
        <taxon>Ascomycota</taxon>
        <taxon>Taphrinomycotina</taxon>
        <taxon>Schizosaccharomycetes</taxon>
        <taxon>Schizosaccharomycetales</taxon>
        <taxon>Schizosaccharomycetaceae</taxon>
        <taxon>Schizosaccharomyces</taxon>
    </lineage>
</organism>
<dbReference type="Gene3D" id="1.10.510.10">
    <property type="entry name" value="Transferase(Phosphotransferase) domain 1"/>
    <property type="match status" value="1"/>
</dbReference>
<dbReference type="InterPro" id="IPR008271">
    <property type="entry name" value="Ser/Thr_kinase_AS"/>
</dbReference>
<dbReference type="PROSITE" id="PS00108">
    <property type="entry name" value="PROTEIN_KINASE_ST"/>
    <property type="match status" value="1"/>
</dbReference>
<feature type="compositionally biased region" description="Polar residues" evidence="7">
    <location>
        <begin position="81"/>
        <end position="103"/>
    </location>
</feature>
<dbReference type="GO" id="GO:0004674">
    <property type="term" value="F:protein serine/threonine kinase activity"/>
    <property type="evidence" value="ECO:0007669"/>
    <property type="project" value="UniProtKB-KW"/>
</dbReference>
<dbReference type="GO" id="GO:0038066">
    <property type="term" value="P:p38MAPK cascade"/>
    <property type="evidence" value="ECO:0007669"/>
    <property type="project" value="TreeGrafter"/>
</dbReference>
<proteinExistence type="inferred from homology"/>
<evidence type="ECO:0000256" key="7">
    <source>
        <dbReference type="SAM" id="MobiDB-lite"/>
    </source>
</evidence>
<evidence type="ECO:0000256" key="2">
    <source>
        <dbReference type="ARBA" id="ARBA00022527"/>
    </source>
</evidence>
<keyword evidence="10" id="KW-1185">Reference proteome</keyword>
<evidence type="ECO:0000313" key="10">
    <source>
        <dbReference type="Proteomes" id="UP001212411"/>
    </source>
</evidence>
<feature type="region of interest" description="Disordered" evidence="7">
    <location>
        <begin position="37"/>
        <end position="64"/>
    </location>
</feature>
<keyword evidence="2" id="KW-0723">Serine/threonine-protein kinase</keyword>
<keyword evidence="6" id="KW-0067">ATP-binding</keyword>